<name>A0A6J6MVX0_9ZZZZ</name>
<organism evidence="1">
    <name type="scientific">freshwater metagenome</name>
    <dbReference type="NCBI Taxonomy" id="449393"/>
    <lineage>
        <taxon>unclassified sequences</taxon>
        <taxon>metagenomes</taxon>
        <taxon>ecological metagenomes</taxon>
    </lineage>
</organism>
<evidence type="ECO:0000313" key="1">
    <source>
        <dbReference type="EMBL" id="CAB4676413.1"/>
    </source>
</evidence>
<accession>A0A6J6MVX0</accession>
<sequence length="76" mass="8180">MMTALVRDATRISEVKFVGVTSIPAIGPVLSTFGFPKELRSTARAKFGGKVTCISYRAVGSTPESRRNGKISLKYA</sequence>
<dbReference type="AlphaFoldDB" id="A0A6J6MVX0"/>
<gene>
    <name evidence="1" type="ORF">UFOPK2329_00794</name>
</gene>
<proteinExistence type="predicted"/>
<reference evidence="1" key="1">
    <citation type="submission" date="2020-05" db="EMBL/GenBank/DDBJ databases">
        <authorList>
            <person name="Chiriac C."/>
            <person name="Salcher M."/>
            <person name="Ghai R."/>
            <person name="Kavagutti S V."/>
        </authorList>
    </citation>
    <scope>NUCLEOTIDE SEQUENCE</scope>
</reference>
<dbReference type="EMBL" id="CAEZWZ010000128">
    <property type="protein sequence ID" value="CAB4676413.1"/>
    <property type="molecule type" value="Genomic_DNA"/>
</dbReference>
<protein>
    <submittedName>
        <fullName evidence="1">Unannotated protein</fullName>
    </submittedName>
</protein>